<dbReference type="CDD" id="cd00223">
    <property type="entry name" value="TOPRIM_TopoIIB_SPO"/>
    <property type="match status" value="1"/>
</dbReference>
<dbReference type="InterPro" id="IPR004085">
    <property type="entry name" value="TopoVI_A"/>
</dbReference>
<dbReference type="GO" id="GO:0003918">
    <property type="term" value="F:DNA topoisomerase type II (double strand cut, ATP-hydrolyzing) activity"/>
    <property type="evidence" value="ECO:0007669"/>
    <property type="project" value="InterPro"/>
</dbReference>
<feature type="domain" description="Topoisomerase 6 subunit A/Spo11 TOPRIM" evidence="1">
    <location>
        <begin position="154"/>
        <end position="313"/>
    </location>
</feature>
<dbReference type="Pfam" id="PF21180">
    <property type="entry name" value="TOP6A-Spo11_Toprim"/>
    <property type="match status" value="1"/>
</dbReference>
<dbReference type="OrthoDB" id="5377392at2759"/>
<dbReference type="STRING" id="35608.A0A2U1PAX1"/>
<dbReference type="PRINTS" id="PR01552">
    <property type="entry name" value="TPISMRASE6A"/>
</dbReference>
<dbReference type="SUPFAM" id="SSF56726">
    <property type="entry name" value="DNA topoisomerase IV, alpha subunit"/>
    <property type="match status" value="1"/>
</dbReference>
<gene>
    <name evidence="2" type="ORF">CTI12_AA175240</name>
</gene>
<dbReference type="InterPro" id="IPR034136">
    <property type="entry name" value="TOPRIM_Topo6A/Spo11"/>
</dbReference>
<dbReference type="PANTHER" id="PTHR10848">
    <property type="entry name" value="MEIOTIC RECOMBINATION PROTEIN SPO11"/>
    <property type="match status" value="1"/>
</dbReference>
<dbReference type="PANTHER" id="PTHR10848:SF4">
    <property type="entry name" value="DNA TOPOISOMERASE 6 SUBUNIT A"/>
    <property type="match status" value="1"/>
</dbReference>
<sequence length="319" mass="36563">MSGDNGKRQRTDSKTDPILKSDYEIVTILAKSKESNTKTPSLARLSVQPEIQALSTSNAKSLITKNILSIIHEHCIDFKDHDQMDAFFKDVGAMVACSINKVVETDEREGMVIGRLSFDYHEERIDCANIGIGGRAIPENIFTVSKYSSDQAKFILLVEKDDVFMSLAKSKFYNRIWCVIVKTGKGQPDVAVKLFVRKIQMELNLPVFALVDCDRYGLKVLRDYGLVIPELKWLGIRPSDLDKYNIPLQSRKMMTREDVEVGKDLLKENFVKENRGWVEELSLMVNKKHKLELKALKTFDCDYLTKVYLPLKLQEKDWM</sequence>
<reference evidence="2 3" key="1">
    <citation type="journal article" date="2018" name="Mol. Plant">
        <title>The genome of Artemisia annua provides insight into the evolution of Asteraceae family and artemisinin biosynthesis.</title>
        <authorList>
            <person name="Shen Q."/>
            <person name="Zhang L."/>
            <person name="Liao Z."/>
            <person name="Wang S."/>
            <person name="Yan T."/>
            <person name="Shi P."/>
            <person name="Liu M."/>
            <person name="Fu X."/>
            <person name="Pan Q."/>
            <person name="Wang Y."/>
            <person name="Lv Z."/>
            <person name="Lu X."/>
            <person name="Zhang F."/>
            <person name="Jiang W."/>
            <person name="Ma Y."/>
            <person name="Chen M."/>
            <person name="Hao X."/>
            <person name="Li L."/>
            <person name="Tang Y."/>
            <person name="Lv G."/>
            <person name="Zhou Y."/>
            <person name="Sun X."/>
            <person name="Brodelius P.E."/>
            <person name="Rose J.K.C."/>
            <person name="Tang K."/>
        </authorList>
    </citation>
    <scope>NUCLEOTIDE SEQUENCE [LARGE SCALE GENOMIC DNA]</scope>
    <source>
        <strain evidence="3">cv. Huhao1</strain>
        <tissue evidence="2">Leaf</tissue>
    </source>
</reference>
<evidence type="ECO:0000259" key="1">
    <source>
        <dbReference type="Pfam" id="PF21180"/>
    </source>
</evidence>
<evidence type="ECO:0000313" key="2">
    <source>
        <dbReference type="EMBL" id="PWA82879.1"/>
    </source>
</evidence>
<dbReference type="InterPro" id="IPR036078">
    <property type="entry name" value="Spo11/TopoVI_A_sf"/>
</dbReference>
<dbReference type="AlphaFoldDB" id="A0A2U1PAX1"/>
<organism evidence="2 3">
    <name type="scientific">Artemisia annua</name>
    <name type="common">Sweet wormwood</name>
    <dbReference type="NCBI Taxonomy" id="35608"/>
    <lineage>
        <taxon>Eukaryota</taxon>
        <taxon>Viridiplantae</taxon>
        <taxon>Streptophyta</taxon>
        <taxon>Embryophyta</taxon>
        <taxon>Tracheophyta</taxon>
        <taxon>Spermatophyta</taxon>
        <taxon>Magnoliopsida</taxon>
        <taxon>eudicotyledons</taxon>
        <taxon>Gunneridae</taxon>
        <taxon>Pentapetalae</taxon>
        <taxon>asterids</taxon>
        <taxon>campanulids</taxon>
        <taxon>Asterales</taxon>
        <taxon>Asteraceae</taxon>
        <taxon>Asteroideae</taxon>
        <taxon>Anthemideae</taxon>
        <taxon>Artemisiinae</taxon>
        <taxon>Artemisia</taxon>
    </lineage>
</organism>
<dbReference type="EMBL" id="PKPP01001419">
    <property type="protein sequence ID" value="PWA82879.1"/>
    <property type="molecule type" value="Genomic_DNA"/>
</dbReference>
<dbReference type="Gene3D" id="3.40.1360.10">
    <property type="match status" value="1"/>
</dbReference>
<comment type="caution">
    <text evidence="2">The sequence shown here is derived from an EMBL/GenBank/DDBJ whole genome shotgun (WGS) entry which is preliminary data.</text>
</comment>
<evidence type="ECO:0000313" key="3">
    <source>
        <dbReference type="Proteomes" id="UP000245207"/>
    </source>
</evidence>
<keyword evidence="3" id="KW-1185">Reference proteome</keyword>
<dbReference type="Proteomes" id="UP000245207">
    <property type="component" value="Unassembled WGS sequence"/>
</dbReference>
<dbReference type="GO" id="GO:0042138">
    <property type="term" value="P:meiotic DNA double-strand break formation"/>
    <property type="evidence" value="ECO:0007669"/>
    <property type="project" value="TreeGrafter"/>
</dbReference>
<name>A0A2U1PAX1_ARTAN</name>
<dbReference type="InterPro" id="IPR002815">
    <property type="entry name" value="Spo11/TopoVI_A"/>
</dbReference>
<dbReference type="GO" id="GO:0006265">
    <property type="term" value="P:DNA topological change"/>
    <property type="evidence" value="ECO:0007669"/>
    <property type="project" value="InterPro"/>
</dbReference>
<dbReference type="GO" id="GO:0003677">
    <property type="term" value="F:DNA binding"/>
    <property type="evidence" value="ECO:0007669"/>
    <property type="project" value="InterPro"/>
</dbReference>
<dbReference type="PRINTS" id="PR01550">
    <property type="entry name" value="TOP6AFAMILY"/>
</dbReference>
<protein>
    <submittedName>
        <fullName evidence="2">Spo11/DNA topoisomerase VI, subunit A protein</fullName>
    </submittedName>
</protein>
<accession>A0A2U1PAX1</accession>
<dbReference type="GO" id="GO:0000228">
    <property type="term" value="C:nuclear chromosome"/>
    <property type="evidence" value="ECO:0007669"/>
    <property type="project" value="TreeGrafter"/>
</dbReference>
<keyword evidence="2" id="KW-0413">Isomerase</keyword>
<dbReference type="GO" id="GO:0000706">
    <property type="term" value="P:meiotic DNA double-strand break processing"/>
    <property type="evidence" value="ECO:0007669"/>
    <property type="project" value="TreeGrafter"/>
</dbReference>
<dbReference type="GO" id="GO:0007131">
    <property type="term" value="P:reciprocal meiotic recombination"/>
    <property type="evidence" value="ECO:0007669"/>
    <property type="project" value="TreeGrafter"/>
</dbReference>
<proteinExistence type="predicted"/>